<dbReference type="Proteomes" id="UP000595140">
    <property type="component" value="Unassembled WGS sequence"/>
</dbReference>
<proteinExistence type="predicted"/>
<dbReference type="InterPro" id="IPR039316">
    <property type="entry name" value="CLE25/26"/>
</dbReference>
<name>A0A484LUK3_9ASTE</name>
<dbReference type="AlphaFoldDB" id="A0A484LUK3"/>
<reference evidence="2 3" key="1">
    <citation type="submission" date="2018-04" db="EMBL/GenBank/DDBJ databases">
        <authorList>
            <person name="Vogel A."/>
        </authorList>
    </citation>
    <scope>NUCLEOTIDE SEQUENCE [LARGE SCALE GENOMIC DNA]</scope>
</reference>
<feature type="compositionally biased region" description="Gly residues" evidence="1">
    <location>
        <begin position="14"/>
        <end position="24"/>
    </location>
</feature>
<dbReference type="PANTHER" id="PTHR34277:SF2">
    <property type="entry name" value="CLAVATA3_ESR (CLE)-RELATED PROTEIN 26"/>
    <property type="match status" value="1"/>
</dbReference>
<gene>
    <name evidence="2" type="ORF">CCAM_LOCUS21996</name>
</gene>
<evidence type="ECO:0000256" key="1">
    <source>
        <dbReference type="SAM" id="MobiDB-lite"/>
    </source>
</evidence>
<evidence type="ECO:0008006" key="4">
    <source>
        <dbReference type="Google" id="ProtNLM"/>
    </source>
</evidence>
<evidence type="ECO:0000313" key="3">
    <source>
        <dbReference type="Proteomes" id="UP000595140"/>
    </source>
</evidence>
<dbReference type="EMBL" id="OOIL02002100">
    <property type="protein sequence ID" value="VFQ80220.1"/>
    <property type="molecule type" value="Genomic_DNA"/>
</dbReference>
<dbReference type="PANTHER" id="PTHR34277">
    <property type="entry name" value="CLAVATA3/ESR (CLE)-RELATED PROTEIN 26"/>
    <property type="match status" value="1"/>
</dbReference>
<feature type="region of interest" description="Disordered" evidence="1">
    <location>
        <begin position="1"/>
        <end position="68"/>
    </location>
</feature>
<evidence type="ECO:0000313" key="2">
    <source>
        <dbReference type="EMBL" id="VFQ80220.1"/>
    </source>
</evidence>
<keyword evidence="3" id="KW-1185">Reference proteome</keyword>
<protein>
    <recommendedName>
        <fullName evidence="4">CLAVATA3/ESR-like protein</fullName>
    </recommendedName>
</protein>
<dbReference type="OrthoDB" id="1910203at2759"/>
<accession>A0A484LUK3</accession>
<sequence length="68" mass="7302">MINSHLPRQPPPTAGGGGGGGGGSRRSMKHTKQQHADLNFMSKRKVPNGPDPVHNRRKGDSHRSPGRD</sequence>
<organism evidence="2 3">
    <name type="scientific">Cuscuta campestris</name>
    <dbReference type="NCBI Taxonomy" id="132261"/>
    <lineage>
        <taxon>Eukaryota</taxon>
        <taxon>Viridiplantae</taxon>
        <taxon>Streptophyta</taxon>
        <taxon>Embryophyta</taxon>
        <taxon>Tracheophyta</taxon>
        <taxon>Spermatophyta</taxon>
        <taxon>Magnoliopsida</taxon>
        <taxon>eudicotyledons</taxon>
        <taxon>Gunneridae</taxon>
        <taxon>Pentapetalae</taxon>
        <taxon>asterids</taxon>
        <taxon>lamiids</taxon>
        <taxon>Solanales</taxon>
        <taxon>Convolvulaceae</taxon>
        <taxon>Cuscuteae</taxon>
        <taxon>Cuscuta</taxon>
        <taxon>Cuscuta subgen. Grammica</taxon>
        <taxon>Cuscuta sect. Cleistogrammica</taxon>
    </lineage>
</organism>